<accession>A0A4R3KKG5</accession>
<evidence type="ECO:0000313" key="3">
    <source>
        <dbReference type="Proteomes" id="UP000295807"/>
    </source>
</evidence>
<evidence type="ECO:0000313" key="2">
    <source>
        <dbReference type="EMBL" id="TCS83960.1"/>
    </source>
</evidence>
<organism evidence="2 3">
    <name type="scientific">Anseongella ginsenosidimutans</name>
    <dbReference type="NCBI Taxonomy" id="496056"/>
    <lineage>
        <taxon>Bacteria</taxon>
        <taxon>Pseudomonadati</taxon>
        <taxon>Bacteroidota</taxon>
        <taxon>Sphingobacteriia</taxon>
        <taxon>Sphingobacteriales</taxon>
        <taxon>Sphingobacteriaceae</taxon>
        <taxon>Anseongella</taxon>
    </lineage>
</organism>
<dbReference type="EMBL" id="SMAD01000024">
    <property type="protein sequence ID" value="TCS83960.1"/>
    <property type="molecule type" value="Genomic_DNA"/>
</dbReference>
<dbReference type="RefSeq" id="WP_132130773.1">
    <property type="nucleotide sequence ID" value="NZ_CP042432.1"/>
</dbReference>
<proteinExistence type="predicted"/>
<sequence length="174" mass="19159">MAKLTDQTILQHYQEKKQGLTQELQKVEAILTALNSHGDIADVPRKRKYTRRAPFNKSIGITKGKNTQPSNTAKAETTTAKNPRSAKAAKKAPSTSSSLTEPNQKGSWDQKIQTALSNLGSGTKESITQFITKRDPATSAEKVRKALTLRLAILEKDGKLKKEQTGDQPQYRLG</sequence>
<dbReference type="AlphaFoldDB" id="A0A4R3KKG5"/>
<reference evidence="2 3" key="1">
    <citation type="submission" date="2019-03" db="EMBL/GenBank/DDBJ databases">
        <title>Genomic Encyclopedia of Type Strains, Phase IV (KMG-IV): sequencing the most valuable type-strain genomes for metagenomic binning, comparative biology and taxonomic classification.</title>
        <authorList>
            <person name="Goeker M."/>
        </authorList>
    </citation>
    <scope>NUCLEOTIDE SEQUENCE [LARGE SCALE GENOMIC DNA]</scope>
    <source>
        <strain evidence="2 3">DSM 21100</strain>
    </source>
</reference>
<comment type="caution">
    <text evidence="2">The sequence shown here is derived from an EMBL/GenBank/DDBJ whole genome shotgun (WGS) entry which is preliminary data.</text>
</comment>
<evidence type="ECO:0000256" key="1">
    <source>
        <dbReference type="SAM" id="MobiDB-lite"/>
    </source>
</evidence>
<name>A0A4R3KKG5_9SPHI</name>
<protein>
    <submittedName>
        <fullName evidence="2">Uncharacterized protein</fullName>
    </submittedName>
</protein>
<gene>
    <name evidence="2" type="ORF">EDD80_12417</name>
</gene>
<feature type="compositionally biased region" description="Low complexity" evidence="1">
    <location>
        <begin position="72"/>
        <end position="98"/>
    </location>
</feature>
<dbReference type="Proteomes" id="UP000295807">
    <property type="component" value="Unassembled WGS sequence"/>
</dbReference>
<feature type="region of interest" description="Disordered" evidence="1">
    <location>
        <begin position="43"/>
        <end position="109"/>
    </location>
</feature>
<keyword evidence="3" id="KW-1185">Reference proteome</keyword>
<feature type="compositionally biased region" description="Polar residues" evidence="1">
    <location>
        <begin position="99"/>
        <end position="109"/>
    </location>
</feature>